<dbReference type="RefSeq" id="WP_093916620.1">
    <property type="nucleotide sequence ID" value="NZ_FPAJ01000003.1"/>
</dbReference>
<dbReference type="Proteomes" id="UP000199239">
    <property type="component" value="Unassembled WGS sequence"/>
</dbReference>
<gene>
    <name evidence="2" type="ORF">SAMN04488040_2168</name>
</gene>
<dbReference type="AlphaFoldDB" id="A0A1I6TBX6"/>
<dbReference type="OrthoDB" id="6305173at2"/>
<dbReference type="InterPro" id="IPR036844">
    <property type="entry name" value="Hint_dom_sf"/>
</dbReference>
<dbReference type="STRING" id="394264.SAMN04488040_2168"/>
<evidence type="ECO:0000313" key="2">
    <source>
        <dbReference type="EMBL" id="SFS86690.1"/>
    </source>
</evidence>
<keyword evidence="3" id="KW-1185">Reference proteome</keyword>
<sequence>MTWIALAHQDDRRFSPLGLGGDKRSTPVCGTGQDDLLTRGSLMFETRQAPGSKPKLLLGFKSTFPWLRSLAFQAIPGGGIALVQVQGEDIVHAAIQHKNSGRNDVMRITYSWDSTAKWGRLSMEDPESNRLVTVPVANPKPILVDDLRNMMLGRTDQAISPDVIFAGLSDQIEPIGPMPTLLPSTPLATPWGFKPLSALKRGDTVTTQDSGVVPVLQTVSRTVPACGSFAPIRLRAPYFGLQQDIIVAPDQRLVIDGPEVEYLFSKEAVLIPARHLVNGFAAIQETCGPTITYAQLLLPSHETMIAAGTPAESLYIGRLRRQPDQIAGSILAGVDRSLLPEHHQPAHTVLKRFEAITLASRRAA</sequence>
<dbReference type="EMBL" id="FPAJ01000003">
    <property type="protein sequence ID" value="SFS86690.1"/>
    <property type="molecule type" value="Genomic_DNA"/>
</dbReference>
<accession>A0A1I6TBX6</accession>
<name>A0A1I6TBX6_9RHOB</name>
<feature type="domain" description="Hedgehog/Intein (Hint)" evidence="1">
    <location>
        <begin position="181"/>
        <end position="317"/>
    </location>
</feature>
<protein>
    <submittedName>
        <fullName evidence="2">Hint domain-containing protein</fullName>
    </submittedName>
</protein>
<organism evidence="2 3">
    <name type="scientific">Sulfitobacter marinus</name>
    <dbReference type="NCBI Taxonomy" id="394264"/>
    <lineage>
        <taxon>Bacteria</taxon>
        <taxon>Pseudomonadati</taxon>
        <taxon>Pseudomonadota</taxon>
        <taxon>Alphaproteobacteria</taxon>
        <taxon>Rhodobacterales</taxon>
        <taxon>Roseobacteraceae</taxon>
        <taxon>Sulfitobacter</taxon>
    </lineage>
</organism>
<dbReference type="InterPro" id="IPR028992">
    <property type="entry name" value="Hedgehog/Intein_dom"/>
</dbReference>
<dbReference type="SUPFAM" id="SSF51294">
    <property type="entry name" value="Hedgehog/intein (Hint) domain"/>
    <property type="match status" value="1"/>
</dbReference>
<dbReference type="Pfam" id="PF13403">
    <property type="entry name" value="Hint_2"/>
    <property type="match status" value="1"/>
</dbReference>
<proteinExistence type="predicted"/>
<reference evidence="3" key="1">
    <citation type="submission" date="2016-10" db="EMBL/GenBank/DDBJ databases">
        <authorList>
            <person name="Varghese N."/>
            <person name="Submissions S."/>
        </authorList>
    </citation>
    <scope>NUCLEOTIDE SEQUENCE [LARGE SCALE GENOMIC DNA]</scope>
    <source>
        <strain evidence="3">DSM 23422</strain>
    </source>
</reference>
<evidence type="ECO:0000259" key="1">
    <source>
        <dbReference type="Pfam" id="PF13403"/>
    </source>
</evidence>
<evidence type="ECO:0000313" key="3">
    <source>
        <dbReference type="Proteomes" id="UP000199239"/>
    </source>
</evidence>